<evidence type="ECO:0000259" key="1">
    <source>
        <dbReference type="Pfam" id="PF13456"/>
    </source>
</evidence>
<dbReference type="RefSeq" id="XP_010413204.1">
    <property type="nucleotide sequence ID" value="XM_010414902.1"/>
</dbReference>
<gene>
    <name evidence="3" type="primary">LOC104699575</name>
</gene>
<proteinExistence type="predicted"/>
<dbReference type="GeneID" id="104699575"/>
<keyword evidence="2" id="KW-1185">Reference proteome</keyword>
<reference evidence="2" key="1">
    <citation type="journal article" date="2014" name="Nat. Commun.">
        <title>The emerging biofuel crop Camelina sativa retains a highly undifferentiated hexaploid genome structure.</title>
        <authorList>
            <person name="Kagale S."/>
            <person name="Koh C."/>
            <person name="Nixon J."/>
            <person name="Bollina V."/>
            <person name="Clarke W.E."/>
            <person name="Tuteja R."/>
            <person name="Spillane C."/>
            <person name="Robinson S.J."/>
            <person name="Links M.G."/>
            <person name="Clarke C."/>
            <person name="Higgins E.E."/>
            <person name="Huebert T."/>
            <person name="Sharpe A.G."/>
            <person name="Parkin I.A."/>
        </authorList>
    </citation>
    <scope>NUCLEOTIDE SEQUENCE [LARGE SCALE GENOMIC DNA]</scope>
    <source>
        <strain evidence="2">cv. DH55</strain>
    </source>
</reference>
<reference evidence="3" key="2">
    <citation type="submission" date="2025-08" db="UniProtKB">
        <authorList>
            <consortium name="RefSeq"/>
        </authorList>
    </citation>
    <scope>IDENTIFICATION</scope>
    <source>
        <tissue evidence="3">Leaf</tissue>
    </source>
</reference>
<evidence type="ECO:0000313" key="3">
    <source>
        <dbReference type="RefSeq" id="XP_010413204.1"/>
    </source>
</evidence>
<organism evidence="2 3">
    <name type="scientific">Camelina sativa</name>
    <name type="common">False flax</name>
    <name type="synonym">Myagrum sativum</name>
    <dbReference type="NCBI Taxonomy" id="90675"/>
    <lineage>
        <taxon>Eukaryota</taxon>
        <taxon>Viridiplantae</taxon>
        <taxon>Streptophyta</taxon>
        <taxon>Embryophyta</taxon>
        <taxon>Tracheophyta</taxon>
        <taxon>Spermatophyta</taxon>
        <taxon>Magnoliopsida</taxon>
        <taxon>eudicotyledons</taxon>
        <taxon>Gunneridae</taxon>
        <taxon>Pentapetalae</taxon>
        <taxon>rosids</taxon>
        <taxon>malvids</taxon>
        <taxon>Brassicales</taxon>
        <taxon>Brassicaceae</taxon>
        <taxon>Camelineae</taxon>
        <taxon>Camelina</taxon>
    </lineage>
</organism>
<dbReference type="InterPro" id="IPR002156">
    <property type="entry name" value="RNaseH_domain"/>
</dbReference>
<dbReference type="Proteomes" id="UP000694864">
    <property type="component" value="Chromosome 7"/>
</dbReference>
<accession>A0ABM0SLZ1</accession>
<name>A0ABM0SLZ1_CAMSA</name>
<evidence type="ECO:0000313" key="2">
    <source>
        <dbReference type="Proteomes" id="UP000694864"/>
    </source>
</evidence>
<dbReference type="Pfam" id="PF13456">
    <property type="entry name" value="RVT_3"/>
    <property type="match status" value="1"/>
</dbReference>
<sequence>MFLFHELNGLIRVVGSRGLDFFVVVVYSLVDLVFDAVEEAEDRNQTSHWKPPPPGWLKCNLGISRGQRNMISGAAWVLRDEFGRVLIHSRKAHMGFLVKDEADMHGFLWSVQSMISHKVTKIIFAFESDALVGVILRPKAWPSFAHQQAEMLLQLATIQDWRVQLEKPSENRRASLIAQSVPDYALLQSYVATGFPLWLHELFEHERLSSSF</sequence>
<protein>
    <submittedName>
        <fullName evidence="3">Uncharacterized protein LOC104699575</fullName>
    </submittedName>
</protein>
<feature type="domain" description="RNase H type-1" evidence="1">
    <location>
        <begin position="67"/>
        <end position="179"/>
    </location>
</feature>